<dbReference type="EMBL" id="JABWUV010000019">
    <property type="protein sequence ID" value="KAF6286643.1"/>
    <property type="molecule type" value="Genomic_DNA"/>
</dbReference>
<keyword evidence="5 11" id="KW-0863">Zinc-finger</keyword>
<comment type="caution">
    <text evidence="14">The sequence shown here is derived from an EMBL/GenBank/DDBJ whole genome shotgun (WGS) entry which is preliminary data.</text>
</comment>
<evidence type="ECO:0000256" key="11">
    <source>
        <dbReference type="PROSITE-ProRule" id="PRU00042"/>
    </source>
</evidence>
<name>A0A7J7SE67_MYOMY</name>
<evidence type="ECO:0000256" key="1">
    <source>
        <dbReference type="ARBA" id="ARBA00004123"/>
    </source>
</evidence>
<dbReference type="GO" id="GO:0000978">
    <property type="term" value="F:RNA polymerase II cis-regulatory region sequence-specific DNA binding"/>
    <property type="evidence" value="ECO:0007669"/>
    <property type="project" value="TreeGrafter"/>
</dbReference>
<keyword evidence="4" id="KW-0677">Repeat</keyword>
<dbReference type="SUPFAM" id="SSF109640">
    <property type="entry name" value="KRAB domain (Kruppel-associated box)"/>
    <property type="match status" value="1"/>
</dbReference>
<gene>
    <name evidence="14" type="ORF">mMyoMyo1_021096</name>
</gene>
<evidence type="ECO:0000256" key="9">
    <source>
        <dbReference type="ARBA" id="ARBA00023163"/>
    </source>
</evidence>
<evidence type="ECO:0000256" key="6">
    <source>
        <dbReference type="ARBA" id="ARBA00022833"/>
    </source>
</evidence>
<proteinExistence type="inferred from homology"/>
<evidence type="ECO:0000256" key="2">
    <source>
        <dbReference type="ARBA" id="ARBA00006991"/>
    </source>
</evidence>
<dbReference type="InterPro" id="IPR050752">
    <property type="entry name" value="C2H2-ZF_domain"/>
</dbReference>
<reference evidence="14 15" key="1">
    <citation type="journal article" date="2020" name="Nature">
        <title>Six reference-quality genomes reveal evolution of bat adaptations.</title>
        <authorList>
            <person name="Jebb D."/>
            <person name="Huang Z."/>
            <person name="Pippel M."/>
            <person name="Hughes G.M."/>
            <person name="Lavrichenko K."/>
            <person name="Devanna P."/>
            <person name="Winkler S."/>
            <person name="Jermiin L.S."/>
            <person name="Skirmuntt E.C."/>
            <person name="Katzourakis A."/>
            <person name="Burkitt-Gray L."/>
            <person name="Ray D.A."/>
            <person name="Sullivan K.A.M."/>
            <person name="Roscito J.G."/>
            <person name="Kirilenko B.M."/>
            <person name="Davalos L.M."/>
            <person name="Corthals A.P."/>
            <person name="Power M.L."/>
            <person name="Jones G."/>
            <person name="Ransome R.D."/>
            <person name="Dechmann D.K.N."/>
            <person name="Locatelli A.G."/>
            <person name="Puechmaille S.J."/>
            <person name="Fedrigo O."/>
            <person name="Jarvis E.D."/>
            <person name="Hiller M."/>
            <person name="Vernes S.C."/>
            <person name="Myers E.W."/>
            <person name="Teeling E.C."/>
        </authorList>
    </citation>
    <scope>NUCLEOTIDE SEQUENCE [LARGE SCALE GENOMIC DNA]</scope>
    <source>
        <strain evidence="14">MMyoMyo1</strain>
        <tissue evidence="14">Flight muscle</tissue>
    </source>
</reference>
<dbReference type="SMART" id="SM00355">
    <property type="entry name" value="ZnF_C2H2"/>
    <property type="match status" value="4"/>
</dbReference>
<feature type="domain" description="C2H2-type" evidence="12">
    <location>
        <begin position="252"/>
        <end position="282"/>
    </location>
</feature>
<feature type="domain" description="C2H2-type" evidence="12">
    <location>
        <begin position="224"/>
        <end position="251"/>
    </location>
</feature>
<dbReference type="Gene3D" id="6.10.140.140">
    <property type="match status" value="1"/>
</dbReference>
<dbReference type="PANTHER" id="PTHR24384">
    <property type="entry name" value="FINGER PUTATIVE TRANSCRIPTION FACTOR FAMILY-RELATED"/>
    <property type="match status" value="1"/>
</dbReference>
<dbReference type="GO" id="GO:0008270">
    <property type="term" value="F:zinc ion binding"/>
    <property type="evidence" value="ECO:0007669"/>
    <property type="project" value="UniProtKB-KW"/>
</dbReference>
<dbReference type="Pfam" id="PF01352">
    <property type="entry name" value="KRAB"/>
    <property type="match status" value="1"/>
</dbReference>
<dbReference type="InterPro" id="IPR036051">
    <property type="entry name" value="KRAB_dom_sf"/>
</dbReference>
<evidence type="ECO:0000256" key="10">
    <source>
        <dbReference type="ARBA" id="ARBA00023242"/>
    </source>
</evidence>
<dbReference type="Gene3D" id="3.30.160.60">
    <property type="entry name" value="Classic Zinc Finger"/>
    <property type="match status" value="4"/>
</dbReference>
<dbReference type="SMART" id="SM00349">
    <property type="entry name" value="KRAB"/>
    <property type="match status" value="1"/>
</dbReference>
<evidence type="ECO:0000259" key="13">
    <source>
        <dbReference type="PROSITE" id="PS50805"/>
    </source>
</evidence>
<evidence type="ECO:0000256" key="8">
    <source>
        <dbReference type="ARBA" id="ARBA00023125"/>
    </source>
</evidence>
<dbReference type="InterPro" id="IPR001909">
    <property type="entry name" value="KRAB"/>
</dbReference>
<keyword evidence="6" id="KW-0862">Zinc</keyword>
<dbReference type="FunFam" id="3.30.160.60:FF:001734">
    <property type="entry name" value="Zinc finger protein, putative"/>
    <property type="match status" value="1"/>
</dbReference>
<dbReference type="CDD" id="cd07765">
    <property type="entry name" value="KRAB_A-box"/>
    <property type="match status" value="1"/>
</dbReference>
<dbReference type="VEuPathDB" id="HostDB:GeneID_118674126"/>
<evidence type="ECO:0000256" key="5">
    <source>
        <dbReference type="ARBA" id="ARBA00022771"/>
    </source>
</evidence>
<feature type="domain" description="KRAB" evidence="13">
    <location>
        <begin position="6"/>
        <end position="77"/>
    </location>
</feature>
<evidence type="ECO:0000256" key="7">
    <source>
        <dbReference type="ARBA" id="ARBA00023015"/>
    </source>
</evidence>
<sequence length="341" mass="39994">MAQGLVTFRDVEIEFSQEEWKYLEPAQRDLYRDVTLENFGNLVSLGLSISKPDIISLLERGKEPWMIANDIRGPRCTDLESRCEKFPQKDIFEVETFNWELMESLKCCGFESSSFREDWEYKRQFERQQVNQECYFKQVKITYENIPTFEHHASLTLHQSNETEKKLIECNECGKAFSRGSHLIQHQKTHSGEKPFECKECGKAFSRASHLVQHQRIHTGEKPYDCKECGKAFGRTSELTLHQRLHTGIKPYECKQCGKTFRQHSQLILHQRTHTEHTGEKPRWRHRLTPEIAASNNHFRDITKGQNRHHPEPQEGWLSGNSTTRRKENIIPRLRGGAVLK</sequence>
<dbReference type="PROSITE" id="PS50805">
    <property type="entry name" value="KRAB"/>
    <property type="match status" value="1"/>
</dbReference>
<dbReference type="InterPro" id="IPR036236">
    <property type="entry name" value="Znf_C2H2_sf"/>
</dbReference>
<accession>A0A7J7SE67</accession>
<dbReference type="SUPFAM" id="SSF57667">
    <property type="entry name" value="beta-beta-alpha zinc fingers"/>
    <property type="match status" value="3"/>
</dbReference>
<keyword evidence="3" id="KW-0479">Metal-binding</keyword>
<dbReference type="AlphaFoldDB" id="A0A7J7SE67"/>
<protein>
    <submittedName>
        <fullName evidence="14">Zinc finger protein 565</fullName>
    </submittedName>
</protein>
<dbReference type="InterPro" id="IPR013087">
    <property type="entry name" value="Znf_C2H2_type"/>
</dbReference>
<dbReference type="PROSITE" id="PS00028">
    <property type="entry name" value="ZINC_FINGER_C2H2_1"/>
    <property type="match status" value="4"/>
</dbReference>
<comment type="similarity">
    <text evidence="2">Belongs to the krueppel C2H2-type zinc-finger protein family.</text>
</comment>
<dbReference type="Pfam" id="PF00096">
    <property type="entry name" value="zf-C2H2"/>
    <property type="match status" value="4"/>
</dbReference>
<evidence type="ECO:0000313" key="15">
    <source>
        <dbReference type="Proteomes" id="UP000527355"/>
    </source>
</evidence>
<keyword evidence="10" id="KW-0539">Nucleus</keyword>
<dbReference type="PROSITE" id="PS50157">
    <property type="entry name" value="ZINC_FINGER_C2H2_2"/>
    <property type="match status" value="4"/>
</dbReference>
<keyword evidence="7" id="KW-0805">Transcription regulation</keyword>
<evidence type="ECO:0000256" key="4">
    <source>
        <dbReference type="ARBA" id="ARBA00022737"/>
    </source>
</evidence>
<feature type="domain" description="C2H2-type" evidence="12">
    <location>
        <begin position="196"/>
        <end position="223"/>
    </location>
</feature>
<dbReference type="GO" id="GO:0005634">
    <property type="term" value="C:nucleus"/>
    <property type="evidence" value="ECO:0007669"/>
    <property type="project" value="UniProtKB-SubCell"/>
</dbReference>
<evidence type="ECO:0000259" key="12">
    <source>
        <dbReference type="PROSITE" id="PS50157"/>
    </source>
</evidence>
<keyword evidence="15" id="KW-1185">Reference proteome</keyword>
<dbReference type="PANTHER" id="PTHR24384:SF235">
    <property type="entry name" value="ZINC FINGER PROTEIN 519"/>
    <property type="match status" value="1"/>
</dbReference>
<organism evidence="14 15">
    <name type="scientific">Myotis myotis</name>
    <name type="common">Greater mouse-eared bat</name>
    <name type="synonym">Vespertilio myotis</name>
    <dbReference type="NCBI Taxonomy" id="51298"/>
    <lineage>
        <taxon>Eukaryota</taxon>
        <taxon>Metazoa</taxon>
        <taxon>Chordata</taxon>
        <taxon>Craniata</taxon>
        <taxon>Vertebrata</taxon>
        <taxon>Euteleostomi</taxon>
        <taxon>Mammalia</taxon>
        <taxon>Eutheria</taxon>
        <taxon>Laurasiatheria</taxon>
        <taxon>Chiroptera</taxon>
        <taxon>Yangochiroptera</taxon>
        <taxon>Vespertilionidae</taxon>
        <taxon>Myotis</taxon>
    </lineage>
</organism>
<comment type="subcellular location">
    <subcellularLocation>
        <location evidence="1">Nucleus</location>
    </subcellularLocation>
</comment>
<dbReference type="FunFam" id="3.30.160.60:FF:000478">
    <property type="entry name" value="Zinc finger protein 133"/>
    <property type="match status" value="1"/>
</dbReference>
<dbReference type="Proteomes" id="UP000527355">
    <property type="component" value="Unassembled WGS sequence"/>
</dbReference>
<dbReference type="FunFam" id="3.30.160.60:FF:002254">
    <property type="entry name" value="Zinc finger protein 540"/>
    <property type="match status" value="2"/>
</dbReference>
<dbReference type="GO" id="GO:0000981">
    <property type="term" value="F:DNA-binding transcription factor activity, RNA polymerase II-specific"/>
    <property type="evidence" value="ECO:0007669"/>
    <property type="project" value="TreeGrafter"/>
</dbReference>
<keyword evidence="9" id="KW-0804">Transcription</keyword>
<keyword evidence="8" id="KW-0238">DNA-binding</keyword>
<feature type="domain" description="C2H2-type" evidence="12">
    <location>
        <begin position="168"/>
        <end position="195"/>
    </location>
</feature>
<evidence type="ECO:0000313" key="14">
    <source>
        <dbReference type="EMBL" id="KAF6286643.1"/>
    </source>
</evidence>
<evidence type="ECO:0000256" key="3">
    <source>
        <dbReference type="ARBA" id="ARBA00022723"/>
    </source>
</evidence>